<dbReference type="InterPro" id="IPR004090">
    <property type="entry name" value="Chemotax_Me-accpt_rcpt"/>
</dbReference>
<organism evidence="7 8">
    <name type="scientific">Marinobacterium maritimum</name>
    <dbReference type="NCBI Taxonomy" id="500162"/>
    <lineage>
        <taxon>Bacteria</taxon>
        <taxon>Pseudomonadati</taxon>
        <taxon>Pseudomonadota</taxon>
        <taxon>Gammaproteobacteria</taxon>
        <taxon>Oceanospirillales</taxon>
        <taxon>Oceanospirillaceae</taxon>
        <taxon>Marinobacterium</taxon>
    </lineage>
</organism>
<dbReference type="InterPro" id="IPR004089">
    <property type="entry name" value="MCPsignal_dom"/>
</dbReference>
<dbReference type="SUPFAM" id="SSF58104">
    <property type="entry name" value="Methyl-accepting chemotaxis protein (MCP) signaling domain"/>
    <property type="match status" value="1"/>
</dbReference>
<feature type="domain" description="Methyl-accepting transducer" evidence="5">
    <location>
        <begin position="248"/>
        <end position="484"/>
    </location>
</feature>
<dbReference type="NCBIfam" id="TIGR00229">
    <property type="entry name" value="sensory_box"/>
    <property type="match status" value="1"/>
</dbReference>
<dbReference type="PRINTS" id="PR00260">
    <property type="entry name" value="CHEMTRNSDUCR"/>
</dbReference>
<dbReference type="Gene3D" id="1.10.287.950">
    <property type="entry name" value="Methyl-accepting chemotaxis protein"/>
    <property type="match status" value="1"/>
</dbReference>
<dbReference type="InterPro" id="IPR013655">
    <property type="entry name" value="PAS_fold_3"/>
</dbReference>
<proteinExistence type="inferred from homology"/>
<dbReference type="PANTHER" id="PTHR32089:SF112">
    <property type="entry name" value="LYSOZYME-LIKE PROTEIN-RELATED"/>
    <property type="match status" value="1"/>
</dbReference>
<dbReference type="SMART" id="SM00283">
    <property type="entry name" value="MA"/>
    <property type="match status" value="1"/>
</dbReference>
<protein>
    <submittedName>
        <fullName evidence="7">PAS domain-containing methyl-accepting chemotaxis protein</fullName>
    </submittedName>
</protein>
<comment type="similarity">
    <text evidence="3">Belongs to the methyl-accepting chemotaxis (MCP) protein family.</text>
</comment>
<sequence length="521" mass="57493">MDDMDNNKNLSTDRRELILVTSPSGEIREASAALLKLFGQSRDELVDTRLQSLRHPDMPEGPMKDLWQTIAAKQPWMGMLQLKASNGASLWLDAYVIPLVEDGQIIECQCILRQPSRLATERAAEIYRLRRQGKTPRALRWQTPSLQQRIQLSFSLALLPLVICLLLSPETTAAMWAALLASWLLGLGLTHWLCRPLNRLIGYSRTLVSHPIKQMIYTGTHDDIGQLQLAVHLLQAQLEAVLTRMQYSSDEVMTGATETVQVMNRTCEEIQQQQDSLVQVASAMSQINSTIEEMSANTAQTALQTQQAQDSLRQGQQVVTHAVDSIRSLDSSITNTTERVADLQQHSNSIGTITKVIGDIAEQTNLLALNAAIEAARAGENGRGFAVVADEVRQLAQRTQQSTSEIQQMIAALQQQTEAIVIAMHDKRSLSEQGVDHIEAAGRALLEVLNSIEQISDMATQIASASEEQNSVTHEVSQRIQQLSDGAGRTVEGANMTLALNNRATQLAERQRSLVSCIQQA</sequence>
<evidence type="ECO:0000256" key="4">
    <source>
        <dbReference type="PROSITE-ProRule" id="PRU00284"/>
    </source>
</evidence>
<dbReference type="SUPFAM" id="SSF55785">
    <property type="entry name" value="PYP-like sensor domain (PAS domain)"/>
    <property type="match status" value="1"/>
</dbReference>
<dbReference type="PROSITE" id="PS50112">
    <property type="entry name" value="PAS"/>
    <property type="match status" value="1"/>
</dbReference>
<reference evidence="7 8" key="1">
    <citation type="journal article" date="2019" name="Int. J. Syst. Evol. Microbiol.">
        <title>The Global Catalogue of Microorganisms (GCM) 10K type strain sequencing project: providing services to taxonomists for standard genome sequencing and annotation.</title>
        <authorList>
            <consortium name="The Broad Institute Genomics Platform"/>
            <consortium name="The Broad Institute Genome Sequencing Center for Infectious Disease"/>
            <person name="Wu L."/>
            <person name="Ma J."/>
        </authorList>
    </citation>
    <scope>NUCLEOTIDE SEQUENCE [LARGE SCALE GENOMIC DNA]</scope>
    <source>
        <strain evidence="7 8">JCM 15134</strain>
    </source>
</reference>
<name>A0ABN1I285_9GAMM</name>
<dbReference type="Pfam" id="PF08447">
    <property type="entry name" value="PAS_3"/>
    <property type="match status" value="1"/>
</dbReference>
<dbReference type="CDD" id="cd00130">
    <property type="entry name" value="PAS"/>
    <property type="match status" value="1"/>
</dbReference>
<evidence type="ECO:0000313" key="8">
    <source>
        <dbReference type="Proteomes" id="UP001499915"/>
    </source>
</evidence>
<dbReference type="InterPro" id="IPR035965">
    <property type="entry name" value="PAS-like_dom_sf"/>
</dbReference>
<accession>A0ABN1I285</accession>
<evidence type="ECO:0000313" key="7">
    <source>
        <dbReference type="EMBL" id="GAA0682678.1"/>
    </source>
</evidence>
<dbReference type="PROSITE" id="PS50111">
    <property type="entry name" value="CHEMOTAXIS_TRANSDUC_2"/>
    <property type="match status" value="1"/>
</dbReference>
<keyword evidence="8" id="KW-1185">Reference proteome</keyword>
<gene>
    <name evidence="7" type="ORF">GCM10009104_04520</name>
</gene>
<dbReference type="Gene3D" id="3.30.450.20">
    <property type="entry name" value="PAS domain"/>
    <property type="match status" value="1"/>
</dbReference>
<evidence type="ECO:0000259" key="5">
    <source>
        <dbReference type="PROSITE" id="PS50111"/>
    </source>
</evidence>
<dbReference type="EMBL" id="BAAAET010000001">
    <property type="protein sequence ID" value="GAA0682678.1"/>
    <property type="molecule type" value="Genomic_DNA"/>
</dbReference>
<feature type="domain" description="PAS" evidence="6">
    <location>
        <begin position="18"/>
        <end position="57"/>
    </location>
</feature>
<dbReference type="CDD" id="cd11386">
    <property type="entry name" value="MCP_signal"/>
    <property type="match status" value="1"/>
</dbReference>
<dbReference type="Proteomes" id="UP001499915">
    <property type="component" value="Unassembled WGS sequence"/>
</dbReference>
<evidence type="ECO:0000256" key="1">
    <source>
        <dbReference type="ARBA" id="ARBA00004370"/>
    </source>
</evidence>
<dbReference type="InterPro" id="IPR000014">
    <property type="entry name" value="PAS"/>
</dbReference>
<keyword evidence="2 4" id="KW-0807">Transducer</keyword>
<comment type="subcellular location">
    <subcellularLocation>
        <location evidence="1">Membrane</location>
    </subcellularLocation>
</comment>
<evidence type="ECO:0000256" key="2">
    <source>
        <dbReference type="ARBA" id="ARBA00023224"/>
    </source>
</evidence>
<dbReference type="PANTHER" id="PTHR32089">
    <property type="entry name" value="METHYL-ACCEPTING CHEMOTAXIS PROTEIN MCPB"/>
    <property type="match status" value="1"/>
</dbReference>
<evidence type="ECO:0000259" key="6">
    <source>
        <dbReference type="PROSITE" id="PS50112"/>
    </source>
</evidence>
<evidence type="ECO:0000256" key="3">
    <source>
        <dbReference type="ARBA" id="ARBA00029447"/>
    </source>
</evidence>
<dbReference type="Pfam" id="PF00015">
    <property type="entry name" value="MCPsignal"/>
    <property type="match status" value="1"/>
</dbReference>
<comment type="caution">
    <text evidence="7">The sequence shown here is derived from an EMBL/GenBank/DDBJ whole genome shotgun (WGS) entry which is preliminary data.</text>
</comment>